<dbReference type="GO" id="GO:0005829">
    <property type="term" value="C:cytosol"/>
    <property type="evidence" value="ECO:0007669"/>
    <property type="project" value="TreeGrafter"/>
</dbReference>
<evidence type="ECO:0000256" key="3">
    <source>
        <dbReference type="ARBA" id="ARBA00023295"/>
    </source>
</evidence>
<evidence type="ECO:0000313" key="6">
    <source>
        <dbReference type="Proteomes" id="UP000184612"/>
    </source>
</evidence>
<accession>A0A1M7Y0R4</accession>
<name>A0A1M7Y0R4_9FIRM</name>
<dbReference type="InterPro" id="IPR001360">
    <property type="entry name" value="Glyco_hydro_1"/>
</dbReference>
<dbReference type="PRINTS" id="PR00131">
    <property type="entry name" value="GLHYDRLASE1"/>
</dbReference>
<evidence type="ECO:0000313" key="5">
    <source>
        <dbReference type="EMBL" id="SHO45273.1"/>
    </source>
</evidence>
<keyword evidence="6" id="KW-1185">Reference proteome</keyword>
<dbReference type="GO" id="GO:0008422">
    <property type="term" value="F:beta-glucosidase activity"/>
    <property type="evidence" value="ECO:0007669"/>
    <property type="project" value="TreeGrafter"/>
</dbReference>
<keyword evidence="3" id="KW-0326">Glycosidase</keyword>
<organism evidence="5 6">
    <name type="scientific">Anaerocolumna xylanovorans DSM 12503</name>
    <dbReference type="NCBI Taxonomy" id="1121345"/>
    <lineage>
        <taxon>Bacteria</taxon>
        <taxon>Bacillati</taxon>
        <taxon>Bacillota</taxon>
        <taxon>Clostridia</taxon>
        <taxon>Lachnospirales</taxon>
        <taxon>Lachnospiraceae</taxon>
        <taxon>Anaerocolumna</taxon>
    </lineage>
</organism>
<dbReference type="Proteomes" id="UP000184612">
    <property type="component" value="Unassembled WGS sequence"/>
</dbReference>
<sequence length="466" mass="54760">MAFNEFFMWGGATSACQCEGAYNIDGKGLSAIDMLPLCNKGQLRTPTSEILEDSFYPSHQAIDFYHYFKEDIKLFAEMGFQCYRMSISWPRIFQTGDNEIPNEAGLEFYDKIFDELAKYKIEPIVTISHFDDPYEAEKKYGDWNHREWINMYYKYATTILDRYHDKVKYWMTFNEINTLMYYPLFHGMEKNHDSMQIVYQMAHNKFLASAMTVKYAHEHYPELKVGMMLASTTIYPYSCNPNDVMKSMEREEETFFFSDVQVRGYYSSGALKKMESYQVKIDIHKDDEKILKEGTVDFIGFSYYSTSVAVSEDEKIEVSGNFMKGQKNPYLQVSEWEWQIDPTGLRYTLNQLYNRYQIPLMIVENGLGAEDTIEKDGTIQDDYRIHYLREHIKEMEMAVSVDGVELLAYTPWGCIDLVSASTGEMKKRYGFIYVDLDDVGQGTFNRYRKKSFYWYKKVIESNGKEL</sequence>
<comment type="similarity">
    <text evidence="1 4">Belongs to the glycosyl hydrolase 1 family.</text>
</comment>
<dbReference type="EMBL" id="FRFD01000003">
    <property type="protein sequence ID" value="SHO45273.1"/>
    <property type="molecule type" value="Genomic_DNA"/>
</dbReference>
<dbReference type="PANTHER" id="PTHR10353:SF296">
    <property type="entry name" value="6-PHOSPHO-BETA-GLUCOSIDASE"/>
    <property type="match status" value="1"/>
</dbReference>
<dbReference type="SUPFAM" id="SSF51445">
    <property type="entry name" value="(Trans)glycosidases"/>
    <property type="match status" value="1"/>
</dbReference>
<proteinExistence type="inferred from homology"/>
<dbReference type="FunFam" id="3.20.20.80:FF:000004">
    <property type="entry name" value="Beta-glucosidase 6-phospho-beta-glucosidase"/>
    <property type="match status" value="1"/>
</dbReference>
<evidence type="ECO:0000256" key="1">
    <source>
        <dbReference type="ARBA" id="ARBA00010838"/>
    </source>
</evidence>
<dbReference type="RefSeq" id="WP_073587558.1">
    <property type="nucleotide sequence ID" value="NZ_FRFD01000003.1"/>
</dbReference>
<dbReference type="Gene3D" id="3.20.20.80">
    <property type="entry name" value="Glycosidases"/>
    <property type="match status" value="1"/>
</dbReference>
<dbReference type="InterPro" id="IPR017853">
    <property type="entry name" value="GH"/>
</dbReference>
<evidence type="ECO:0000256" key="2">
    <source>
        <dbReference type="ARBA" id="ARBA00022801"/>
    </source>
</evidence>
<dbReference type="STRING" id="1121345.SAMN02745217_00909"/>
<dbReference type="Pfam" id="PF00232">
    <property type="entry name" value="Glyco_hydro_1"/>
    <property type="match status" value="1"/>
</dbReference>
<gene>
    <name evidence="5" type="ORF">SAMN02745217_00909</name>
</gene>
<reference evidence="5 6" key="1">
    <citation type="submission" date="2016-12" db="EMBL/GenBank/DDBJ databases">
        <authorList>
            <person name="Song W.-J."/>
            <person name="Kurnit D.M."/>
        </authorList>
    </citation>
    <scope>NUCLEOTIDE SEQUENCE [LARGE SCALE GENOMIC DNA]</scope>
    <source>
        <strain evidence="5 6">DSM 12503</strain>
    </source>
</reference>
<dbReference type="AlphaFoldDB" id="A0A1M7Y0R4"/>
<keyword evidence="2" id="KW-0378">Hydrolase</keyword>
<evidence type="ECO:0000256" key="4">
    <source>
        <dbReference type="RuleBase" id="RU003690"/>
    </source>
</evidence>
<protein>
    <submittedName>
        <fullName evidence="5">6-phospho-beta-glucosidase</fullName>
    </submittedName>
</protein>
<dbReference type="GO" id="GO:0016052">
    <property type="term" value="P:carbohydrate catabolic process"/>
    <property type="evidence" value="ECO:0007669"/>
    <property type="project" value="TreeGrafter"/>
</dbReference>
<dbReference type="PANTHER" id="PTHR10353">
    <property type="entry name" value="GLYCOSYL HYDROLASE"/>
    <property type="match status" value="1"/>
</dbReference>
<dbReference type="OrthoDB" id="2339329at2"/>